<organism evidence="3 4">
    <name type="scientific">Blomia tropicalis</name>
    <name type="common">Mite</name>
    <dbReference type="NCBI Taxonomy" id="40697"/>
    <lineage>
        <taxon>Eukaryota</taxon>
        <taxon>Metazoa</taxon>
        <taxon>Ecdysozoa</taxon>
        <taxon>Arthropoda</taxon>
        <taxon>Chelicerata</taxon>
        <taxon>Arachnida</taxon>
        <taxon>Acari</taxon>
        <taxon>Acariformes</taxon>
        <taxon>Sarcoptiformes</taxon>
        <taxon>Astigmata</taxon>
        <taxon>Glycyphagoidea</taxon>
        <taxon>Echimyopodidae</taxon>
        <taxon>Blomia</taxon>
    </lineage>
</organism>
<dbReference type="InterPro" id="IPR029162">
    <property type="entry name" value="InaF-motif"/>
</dbReference>
<keyword evidence="2" id="KW-1133">Transmembrane helix</keyword>
<dbReference type="PANTHER" id="PTHR34929">
    <property type="entry name" value="ZGC:153157"/>
    <property type="match status" value="1"/>
</dbReference>
<keyword evidence="2" id="KW-0472">Membrane</keyword>
<dbReference type="Proteomes" id="UP001142055">
    <property type="component" value="Chromosome 3"/>
</dbReference>
<feature type="transmembrane region" description="Helical" evidence="2">
    <location>
        <begin position="97"/>
        <end position="120"/>
    </location>
</feature>
<dbReference type="Pfam" id="PF15018">
    <property type="entry name" value="InaF-motif"/>
    <property type="match status" value="1"/>
</dbReference>
<name>A0A9Q0RKJ7_BLOTA</name>
<evidence type="ECO:0000313" key="4">
    <source>
        <dbReference type="Proteomes" id="UP001142055"/>
    </source>
</evidence>
<keyword evidence="2" id="KW-0812">Transmembrane</keyword>
<feature type="region of interest" description="Disordered" evidence="1">
    <location>
        <begin position="240"/>
        <end position="263"/>
    </location>
</feature>
<evidence type="ECO:0000256" key="1">
    <source>
        <dbReference type="SAM" id="MobiDB-lite"/>
    </source>
</evidence>
<evidence type="ECO:0000256" key="2">
    <source>
        <dbReference type="SAM" id="Phobius"/>
    </source>
</evidence>
<keyword evidence="4" id="KW-1185">Reference proteome</keyword>
<sequence>MMQQHHHPESEAEAMIGAATANRVAQARNYCRDRDCTTNPCGNGVGGCGSGSPLVTPEPKGTNHTSKGSRPDLHYSSLKNTSRLHEQHMQSSKWIRILTVLAYIVAVSMAAIILSVYYTFIWNPYQNPKTIDINNANELSRQKINWQKKIDMIDIQPTMYNLDEHEHELVNREHMKETYFNGPYSESISSTNQMNVGLNSNVYSNGERKSPVTRLLLSGLVNNYNNKTYSMETIENYGTSETIQTNQSMPSLSSINKTTTNRP</sequence>
<dbReference type="AlphaFoldDB" id="A0A9Q0RKJ7"/>
<proteinExistence type="predicted"/>
<dbReference type="PANTHER" id="PTHR34929:SF1">
    <property type="entry name" value="INAF MOTIF CONTAINING 2"/>
    <property type="match status" value="1"/>
</dbReference>
<evidence type="ECO:0000313" key="3">
    <source>
        <dbReference type="EMBL" id="KAJ6217495.1"/>
    </source>
</evidence>
<reference evidence="3" key="1">
    <citation type="submission" date="2022-12" db="EMBL/GenBank/DDBJ databases">
        <title>Genome assemblies of Blomia tropicalis.</title>
        <authorList>
            <person name="Cui Y."/>
        </authorList>
    </citation>
    <scope>NUCLEOTIDE SEQUENCE</scope>
    <source>
        <tissue evidence="3">Adult mites</tissue>
    </source>
</reference>
<feature type="region of interest" description="Disordered" evidence="1">
    <location>
        <begin position="52"/>
        <end position="76"/>
    </location>
</feature>
<gene>
    <name evidence="3" type="ORF">RDWZM_008652</name>
</gene>
<comment type="caution">
    <text evidence="3">The sequence shown here is derived from an EMBL/GenBank/DDBJ whole genome shotgun (WGS) entry which is preliminary data.</text>
</comment>
<protein>
    <submittedName>
        <fullName evidence="3">Uncharacterized protein</fullName>
    </submittedName>
</protein>
<dbReference type="EMBL" id="JAPWDV010000003">
    <property type="protein sequence ID" value="KAJ6217495.1"/>
    <property type="molecule type" value="Genomic_DNA"/>
</dbReference>
<accession>A0A9Q0RKJ7</accession>